<gene>
    <name evidence="13" type="primary">psdD</name>
    <name evidence="12" type="synonym">psd</name>
    <name evidence="13" type="ORF">NCTC503_00034</name>
</gene>
<evidence type="ECO:0000256" key="5">
    <source>
        <dbReference type="ARBA" id="ARBA00023098"/>
    </source>
</evidence>
<evidence type="ECO:0000256" key="4">
    <source>
        <dbReference type="ARBA" id="ARBA00022793"/>
    </source>
</evidence>
<evidence type="ECO:0000256" key="10">
    <source>
        <dbReference type="ARBA" id="ARBA00023264"/>
    </source>
</evidence>
<comment type="pathway">
    <text evidence="1">Lipid metabolism.</text>
</comment>
<dbReference type="InterPro" id="IPR033179">
    <property type="entry name" value="PSD_type2_pro"/>
</dbReference>
<keyword evidence="14" id="KW-1185">Reference proteome</keyword>
<keyword evidence="10 12" id="KW-1208">Phospholipid metabolism</keyword>
<dbReference type="EC" id="4.1.1.65" evidence="12"/>
<evidence type="ECO:0000313" key="13">
    <source>
        <dbReference type="EMBL" id="VTQ81603.1"/>
    </source>
</evidence>
<evidence type="ECO:0000256" key="1">
    <source>
        <dbReference type="ARBA" id="ARBA00005189"/>
    </source>
</evidence>
<name>A0A4U9QVU8_HATHI</name>
<keyword evidence="2 12" id="KW-1003">Cell membrane</keyword>
<organism evidence="13 14">
    <name type="scientific">Hathewaya histolytica</name>
    <name type="common">Clostridium histolyticum</name>
    <dbReference type="NCBI Taxonomy" id="1498"/>
    <lineage>
        <taxon>Bacteria</taxon>
        <taxon>Bacillati</taxon>
        <taxon>Bacillota</taxon>
        <taxon>Clostridia</taxon>
        <taxon>Eubacteriales</taxon>
        <taxon>Clostridiaceae</taxon>
        <taxon>Hathewaya</taxon>
    </lineage>
</organism>
<feature type="active site" description="Charge relay system; for autoendoproteolytic cleavage activity" evidence="12">
    <location>
        <position position="169"/>
    </location>
</feature>
<evidence type="ECO:0000256" key="11">
    <source>
        <dbReference type="ARBA" id="ARBA00023317"/>
    </source>
</evidence>
<dbReference type="InterPro" id="IPR033177">
    <property type="entry name" value="PSD-B"/>
</dbReference>
<feature type="active site" description="Charge relay system; for autoendoproteolytic cleavage activity" evidence="12">
    <location>
        <position position="256"/>
    </location>
</feature>
<feature type="active site" description="Schiff-base intermediate with substrate; via pyruvic acid; for decarboxylase activity" evidence="12">
    <location>
        <position position="256"/>
    </location>
</feature>
<dbReference type="Pfam" id="PF02666">
    <property type="entry name" value="PS_Dcarbxylase"/>
    <property type="match status" value="1"/>
</dbReference>
<keyword evidence="5 12" id="KW-0443">Lipid metabolism</keyword>
<dbReference type="AlphaFoldDB" id="A0A4U9QVU8"/>
<comment type="pathway">
    <text evidence="12">Phospholipid metabolism; phosphatidylethanolamine biosynthesis; phosphatidylethanolamine from CDP-diacylglycerol: step 2/2.</text>
</comment>
<comment type="catalytic activity">
    <reaction evidence="12">
        <text>a 1,2-diacyl-sn-glycero-3-phospho-L-serine + H(+) = a 1,2-diacyl-sn-glycero-3-phosphoethanolamine + CO2</text>
        <dbReference type="Rhea" id="RHEA:20828"/>
        <dbReference type="ChEBI" id="CHEBI:15378"/>
        <dbReference type="ChEBI" id="CHEBI:16526"/>
        <dbReference type="ChEBI" id="CHEBI:57262"/>
        <dbReference type="ChEBI" id="CHEBI:64612"/>
        <dbReference type="EC" id="4.1.1.65"/>
    </reaction>
</comment>
<comment type="subcellular location">
    <subcellularLocation>
        <location evidence="12">Cell membrane</location>
        <topology evidence="12">Peripheral membrane protein</topology>
    </subcellularLocation>
</comment>
<feature type="chain" id="PRO_5023520213" description="Phosphatidylserine decarboxylase beta chain" evidence="12">
    <location>
        <begin position="1"/>
        <end position="255"/>
    </location>
</feature>
<keyword evidence="9 12" id="KW-0456">Lyase</keyword>
<comment type="PTM">
    <text evidence="12">Is synthesized initially as an inactive proenzyme. Formation of the active enzyme involves a self-maturation process in which the active site pyruvoyl group is generated from an internal serine residue via an autocatalytic post-translational modification. Two non-identical subunits are generated from the proenzyme in this reaction, and the pyruvate is formed at the N-terminus of the alpha chain, which is derived from the carboxyl end of the proenzyme. The autoendoproteolytic cleavage occurs by a canonical serine protease mechanism, in which the side chain hydroxyl group of the serine supplies its oxygen atom to form the C-terminus of the beta chain, while the remainder of the serine residue undergoes an oxidative deamination to produce ammonia and the pyruvoyl prosthetic group on the alpha chain. During this reaction, the Ser that is part of the protease active site of the proenzyme becomes the pyruvoyl prosthetic group, which constitutes an essential element of the active site of the mature decarboxylase.</text>
</comment>
<keyword evidence="6 12" id="KW-0472">Membrane</keyword>
<keyword evidence="7 12" id="KW-0865">Zymogen</keyword>
<evidence type="ECO:0000256" key="6">
    <source>
        <dbReference type="ARBA" id="ARBA00023136"/>
    </source>
</evidence>
<evidence type="ECO:0000256" key="12">
    <source>
        <dbReference type="HAMAP-Rule" id="MF_00663"/>
    </source>
</evidence>
<dbReference type="KEGG" id="hhw:NCTC503_00034"/>
<dbReference type="RefSeq" id="WP_138208901.1">
    <property type="nucleotide sequence ID" value="NZ_CBCRUQ010000025.1"/>
</dbReference>
<dbReference type="Proteomes" id="UP000308489">
    <property type="component" value="Chromosome 1"/>
</dbReference>
<reference evidence="13 14" key="1">
    <citation type="submission" date="2019-05" db="EMBL/GenBank/DDBJ databases">
        <authorList>
            <consortium name="Pathogen Informatics"/>
        </authorList>
    </citation>
    <scope>NUCLEOTIDE SEQUENCE [LARGE SCALE GENOMIC DNA]</scope>
    <source>
        <strain evidence="13 14">NCTC503</strain>
    </source>
</reference>
<evidence type="ECO:0000256" key="8">
    <source>
        <dbReference type="ARBA" id="ARBA00023209"/>
    </source>
</evidence>
<keyword evidence="8 12" id="KW-0594">Phospholipid biosynthesis</keyword>
<evidence type="ECO:0000256" key="3">
    <source>
        <dbReference type="ARBA" id="ARBA00022516"/>
    </source>
</evidence>
<feature type="modified residue" description="Pyruvic acid (Ser); by autocatalysis" evidence="12">
    <location>
        <position position="256"/>
    </location>
</feature>
<dbReference type="EMBL" id="LR590481">
    <property type="protein sequence ID" value="VTQ81603.1"/>
    <property type="molecule type" value="Genomic_DNA"/>
</dbReference>
<dbReference type="InterPro" id="IPR003817">
    <property type="entry name" value="PS_Dcarbxylase"/>
</dbReference>
<dbReference type="NCBIfam" id="TIGR00163">
    <property type="entry name" value="PS_decarb"/>
    <property type="match status" value="1"/>
</dbReference>
<sequence length="295" mass="34151">MIKYYNRKDKTHEVEKVAGEKYLNWLYSSPVGKNILELLVKKKGFSKIYGTYCDTKFSAKKIRGFIEDLGIDMNKYEKEISDFKSFNEFFIRELKPEHINFSTNPKDLISPCDGRLLVYENLSFKENLEIKGFNYSLDELLKDREIASEYEDGTSLVFRLCPTDYHRFHFIDDGICRETKKIKGMYYSVNPISLDNIKKVFVENKREWSILESENFGSIIYMEVGATCVGSIIQSYKENSKVNRGSEKGYFKFGGSTVVLLFKKDTIKIHEDIISQSTQNIETLVSMGETIGKGL</sequence>
<evidence type="ECO:0000256" key="7">
    <source>
        <dbReference type="ARBA" id="ARBA00023145"/>
    </source>
</evidence>
<feature type="chain" id="PRO_5023520214" description="Phosphatidylserine decarboxylase alpha chain" evidence="12">
    <location>
        <begin position="256"/>
        <end position="295"/>
    </location>
</feature>
<dbReference type="PANTHER" id="PTHR10067">
    <property type="entry name" value="PHOSPHATIDYLSERINE DECARBOXYLASE"/>
    <property type="match status" value="1"/>
</dbReference>
<comment type="function">
    <text evidence="12">Catalyzes the formation of phosphatidylethanolamine (PtdEtn) from phosphatidylserine (PtdSer).</text>
</comment>
<feature type="site" description="Cleavage (non-hydrolytic); by autocatalysis" evidence="12">
    <location>
        <begin position="255"/>
        <end position="256"/>
    </location>
</feature>
<evidence type="ECO:0000313" key="14">
    <source>
        <dbReference type="Proteomes" id="UP000308489"/>
    </source>
</evidence>
<protein>
    <recommendedName>
        <fullName evidence="12">Phosphatidylserine decarboxylase proenzyme</fullName>
        <ecNumber evidence="12">4.1.1.65</ecNumber>
    </recommendedName>
    <component>
        <recommendedName>
            <fullName evidence="12">Phosphatidylserine decarboxylase alpha chain</fullName>
        </recommendedName>
    </component>
    <component>
        <recommendedName>
            <fullName evidence="12">Phosphatidylserine decarboxylase beta chain</fullName>
        </recommendedName>
    </component>
</protein>
<dbReference type="GO" id="GO:0006646">
    <property type="term" value="P:phosphatidylethanolamine biosynthetic process"/>
    <property type="evidence" value="ECO:0007669"/>
    <property type="project" value="UniProtKB-UniRule"/>
</dbReference>
<dbReference type="UniPathway" id="UPA00558">
    <property type="reaction ID" value="UER00616"/>
</dbReference>
<dbReference type="GO" id="GO:0005886">
    <property type="term" value="C:plasma membrane"/>
    <property type="evidence" value="ECO:0007669"/>
    <property type="project" value="UniProtKB-SubCell"/>
</dbReference>
<comment type="cofactor">
    <cofactor evidence="12">
        <name>pyruvate</name>
        <dbReference type="ChEBI" id="CHEBI:15361"/>
    </cofactor>
    <text evidence="12">Binds 1 pyruvoyl group covalently per subunit.</text>
</comment>
<keyword evidence="3 12" id="KW-0444">Lipid biosynthesis</keyword>
<proteinExistence type="inferred from homology"/>
<dbReference type="GO" id="GO:0004609">
    <property type="term" value="F:phosphatidylserine decarboxylase activity"/>
    <property type="evidence" value="ECO:0007669"/>
    <property type="project" value="UniProtKB-UniRule"/>
</dbReference>
<comment type="subunit">
    <text evidence="12">Heterodimer of a large membrane-associated beta subunit and a small pyruvoyl-containing alpha subunit.</text>
</comment>
<dbReference type="OrthoDB" id="9802030at2"/>
<comment type="similarity">
    <text evidence="12">Belongs to the phosphatidylserine decarboxylase family. PSD-B subfamily. Prokaryotic type II sub-subfamily.</text>
</comment>
<dbReference type="PANTHER" id="PTHR10067:SF17">
    <property type="entry name" value="PHOSPHATIDYLSERINE DECARBOXYLASE PROENZYME 2"/>
    <property type="match status" value="1"/>
</dbReference>
<dbReference type="NCBIfam" id="NF001941">
    <property type="entry name" value="PRK00723.1"/>
    <property type="match status" value="1"/>
</dbReference>
<evidence type="ECO:0000256" key="9">
    <source>
        <dbReference type="ARBA" id="ARBA00023239"/>
    </source>
</evidence>
<accession>A0A4U9QVU8</accession>
<feature type="active site" description="Charge relay system; for autoendoproteolytic cleavage activity" evidence="12">
    <location>
        <position position="113"/>
    </location>
</feature>
<keyword evidence="11 12" id="KW-0670">Pyruvate</keyword>
<dbReference type="HAMAP" id="MF_00663">
    <property type="entry name" value="PS_decarb_PSD_B_type2"/>
    <property type="match status" value="1"/>
</dbReference>
<evidence type="ECO:0000256" key="2">
    <source>
        <dbReference type="ARBA" id="ARBA00022475"/>
    </source>
</evidence>
<keyword evidence="4 12" id="KW-0210">Decarboxylase</keyword>